<organism evidence="14 15">
    <name type="scientific">Parelaphostrongylus tenuis</name>
    <name type="common">Meningeal worm</name>
    <dbReference type="NCBI Taxonomy" id="148309"/>
    <lineage>
        <taxon>Eukaryota</taxon>
        <taxon>Metazoa</taxon>
        <taxon>Ecdysozoa</taxon>
        <taxon>Nematoda</taxon>
        <taxon>Chromadorea</taxon>
        <taxon>Rhabditida</taxon>
        <taxon>Rhabditina</taxon>
        <taxon>Rhabditomorpha</taxon>
        <taxon>Strongyloidea</taxon>
        <taxon>Metastrongylidae</taxon>
        <taxon>Parelaphostrongylus</taxon>
    </lineage>
</organism>
<dbReference type="Pfam" id="PF17405">
    <property type="entry name" value="Nrap_D4"/>
    <property type="match status" value="1"/>
</dbReference>
<reference evidence="14" key="1">
    <citation type="submission" date="2021-06" db="EMBL/GenBank/DDBJ databases">
        <title>Parelaphostrongylus tenuis whole genome reference sequence.</title>
        <authorList>
            <person name="Garwood T.J."/>
            <person name="Larsen P.A."/>
            <person name="Fountain-Jones N.M."/>
            <person name="Garbe J.R."/>
            <person name="Macchietto M.G."/>
            <person name="Kania S.A."/>
            <person name="Gerhold R.W."/>
            <person name="Richards J.E."/>
            <person name="Wolf T.M."/>
        </authorList>
    </citation>
    <scope>NUCLEOTIDE SEQUENCE</scope>
    <source>
        <strain evidence="14">MNPRO001-30</strain>
        <tissue evidence="14">Meninges</tissue>
    </source>
</reference>
<feature type="domain" description="IBB" evidence="13">
    <location>
        <begin position="1066"/>
        <end position="1129"/>
    </location>
</feature>
<dbReference type="GO" id="GO:0006606">
    <property type="term" value="P:protein import into nucleus"/>
    <property type="evidence" value="ECO:0007669"/>
    <property type="project" value="InterPro"/>
</dbReference>
<proteinExistence type="inferred from homology"/>
<gene>
    <name evidence="14" type="primary">NOL-6</name>
    <name evidence="14" type="ORF">KIN20_030707</name>
</gene>
<dbReference type="InterPro" id="IPR005554">
    <property type="entry name" value="NOL6/Upt22"/>
</dbReference>
<dbReference type="Pfam" id="PF17404">
    <property type="entry name" value="Nrap_D3"/>
    <property type="match status" value="1"/>
</dbReference>
<dbReference type="Pfam" id="PF11538">
    <property type="entry name" value="Snurportin1"/>
    <property type="match status" value="1"/>
</dbReference>
<dbReference type="GO" id="GO:0005694">
    <property type="term" value="C:chromosome"/>
    <property type="evidence" value="ECO:0007669"/>
    <property type="project" value="UniProtKB-SubCell"/>
</dbReference>
<dbReference type="GO" id="GO:0006364">
    <property type="term" value="P:rRNA processing"/>
    <property type="evidence" value="ECO:0007669"/>
    <property type="project" value="TreeGrafter"/>
</dbReference>
<dbReference type="EMBL" id="JAHQIW010006477">
    <property type="protein sequence ID" value="KAJ1369289.1"/>
    <property type="molecule type" value="Genomic_DNA"/>
</dbReference>
<keyword evidence="15" id="KW-1185">Reference proteome</keyword>
<keyword evidence="5" id="KW-0158">Chromosome</keyword>
<dbReference type="InterPro" id="IPR035367">
    <property type="entry name" value="Nrap_D2"/>
</dbReference>
<dbReference type="CDD" id="cd09232">
    <property type="entry name" value="Snurportin-1_C"/>
    <property type="match status" value="1"/>
</dbReference>
<evidence type="ECO:0000256" key="10">
    <source>
        <dbReference type="ARBA" id="ARBA00035020"/>
    </source>
</evidence>
<dbReference type="Gene3D" id="1.10.1410.10">
    <property type="match status" value="1"/>
</dbReference>
<dbReference type="InterPro" id="IPR002652">
    <property type="entry name" value="Importin-a_IBB"/>
</dbReference>
<dbReference type="PANTHER" id="PTHR17972">
    <property type="entry name" value="NUCLEOLAR RNA-ASSOCIATED PROTEIN"/>
    <property type="match status" value="1"/>
</dbReference>
<comment type="subcellular location">
    <subcellularLocation>
        <location evidence="1">Chromosome</location>
    </subcellularLocation>
    <subcellularLocation>
        <location evidence="2">Nucleus</location>
        <location evidence="2">Nucleolus</location>
    </subcellularLocation>
</comment>
<dbReference type="GO" id="GO:0061608">
    <property type="term" value="F:nuclear import signal receptor activity"/>
    <property type="evidence" value="ECO:0007669"/>
    <property type="project" value="InterPro"/>
</dbReference>
<evidence type="ECO:0000256" key="2">
    <source>
        <dbReference type="ARBA" id="ARBA00004604"/>
    </source>
</evidence>
<dbReference type="PANTHER" id="PTHR17972:SF0">
    <property type="entry name" value="NUCLEOLAR PROTEIN 6"/>
    <property type="match status" value="1"/>
</dbReference>
<evidence type="ECO:0000256" key="6">
    <source>
        <dbReference type="ARBA" id="ARBA00022884"/>
    </source>
</evidence>
<keyword evidence="11" id="KW-0813">Transport</keyword>
<evidence type="ECO:0000256" key="7">
    <source>
        <dbReference type="ARBA" id="ARBA00023242"/>
    </source>
</evidence>
<dbReference type="Pfam" id="PF17407">
    <property type="entry name" value="Nrap_D6"/>
    <property type="match status" value="1"/>
</dbReference>
<dbReference type="GO" id="GO:0006409">
    <property type="term" value="P:tRNA export from nucleus"/>
    <property type="evidence" value="ECO:0007669"/>
    <property type="project" value="TreeGrafter"/>
</dbReference>
<comment type="similarity">
    <text evidence="3">Belongs to the NRAP family.</text>
</comment>
<dbReference type="GO" id="GO:0034456">
    <property type="term" value="C:UTP-C complex"/>
    <property type="evidence" value="ECO:0007669"/>
    <property type="project" value="TreeGrafter"/>
</dbReference>
<evidence type="ECO:0000313" key="15">
    <source>
        <dbReference type="Proteomes" id="UP001196413"/>
    </source>
</evidence>
<dbReference type="InterPro" id="IPR035082">
    <property type="entry name" value="Nrap_D1"/>
</dbReference>
<dbReference type="Pfam" id="PF03813">
    <property type="entry name" value="Nrap"/>
    <property type="match status" value="1"/>
</dbReference>
<dbReference type="InterPro" id="IPR035369">
    <property type="entry name" value="Nrap_D4"/>
</dbReference>
<evidence type="ECO:0000256" key="3">
    <source>
        <dbReference type="ARBA" id="ARBA00006674"/>
    </source>
</evidence>
<dbReference type="Proteomes" id="UP001196413">
    <property type="component" value="Unassembled WGS sequence"/>
</dbReference>
<evidence type="ECO:0000256" key="5">
    <source>
        <dbReference type="ARBA" id="ARBA00022454"/>
    </source>
</evidence>
<dbReference type="InterPro" id="IPR035371">
    <property type="entry name" value="Nrap_D6"/>
</dbReference>
<dbReference type="GO" id="GO:0032040">
    <property type="term" value="C:small-subunit processome"/>
    <property type="evidence" value="ECO:0007669"/>
    <property type="project" value="TreeGrafter"/>
</dbReference>
<comment type="function">
    <text evidence="9">Part of the small subunit (SSU) processome, first precursor of the small eukaryotic ribosomal subunit. During the assembly of the SSU processome in the nucleolus, many ribosome biogenesis factors, an RNA chaperone and ribosomal proteins associate with the nascent pre-rRNA and work in concert to generate RNA folding, modifications, rearrangements and cleavage as well as targeted degradation of pre-ribosomal RNA by the RNA exosome.</text>
</comment>
<dbReference type="Pfam" id="PF21974">
    <property type="entry name" value="SPN1_m3Gcap_bd"/>
    <property type="match status" value="1"/>
</dbReference>
<dbReference type="GO" id="GO:0003723">
    <property type="term" value="F:RNA binding"/>
    <property type="evidence" value="ECO:0007669"/>
    <property type="project" value="UniProtKB-KW"/>
</dbReference>
<evidence type="ECO:0000313" key="14">
    <source>
        <dbReference type="EMBL" id="KAJ1369289.1"/>
    </source>
</evidence>
<dbReference type="InterPro" id="IPR035370">
    <property type="entry name" value="Nrap_D5"/>
</dbReference>
<keyword evidence="7" id="KW-0539">Nucleus</keyword>
<dbReference type="Gene3D" id="3.30.470.30">
    <property type="entry name" value="DNA ligase/mRNA capping enzyme"/>
    <property type="match status" value="1"/>
</dbReference>
<comment type="caution">
    <text evidence="14">The sequence shown here is derived from an EMBL/GenBank/DDBJ whole genome shotgun (WGS) entry which is preliminary data.</text>
</comment>
<name>A0AAD5WGB4_PARTN</name>
<evidence type="ECO:0000256" key="8">
    <source>
        <dbReference type="ARBA" id="ARBA00031711"/>
    </source>
</evidence>
<dbReference type="InterPro" id="IPR035368">
    <property type="entry name" value="Nrap_D3"/>
</dbReference>
<keyword evidence="6" id="KW-0694">RNA-binding</keyword>
<evidence type="ECO:0000256" key="12">
    <source>
        <dbReference type="SAM" id="MobiDB-lite"/>
    </source>
</evidence>
<evidence type="ECO:0000259" key="13">
    <source>
        <dbReference type="PROSITE" id="PS51214"/>
    </source>
</evidence>
<dbReference type="SUPFAM" id="SSF56091">
    <property type="entry name" value="DNA ligase/mRNA capping enzyme, catalytic domain"/>
    <property type="match status" value="1"/>
</dbReference>
<dbReference type="InterPro" id="IPR047857">
    <property type="entry name" value="Snurportin1_C"/>
</dbReference>
<evidence type="ECO:0000256" key="1">
    <source>
        <dbReference type="ARBA" id="ARBA00004286"/>
    </source>
</evidence>
<comment type="subunit">
    <text evidence="10">Part of the small subunit (SSU) processome, composed of more than 70 proteins and the RNA chaperone small nucleolar RNA (snoRNA) U3.</text>
</comment>
<evidence type="ECO:0000256" key="11">
    <source>
        <dbReference type="PROSITE-ProRule" id="PRU00561"/>
    </source>
</evidence>
<dbReference type="GO" id="GO:0032545">
    <property type="term" value="C:CURI complex"/>
    <property type="evidence" value="ECO:0007669"/>
    <property type="project" value="TreeGrafter"/>
</dbReference>
<dbReference type="Pfam" id="PF17406">
    <property type="entry name" value="Nrap_D5"/>
    <property type="match status" value="1"/>
</dbReference>
<feature type="compositionally biased region" description="Basic and acidic residues" evidence="12">
    <location>
        <begin position="1097"/>
        <end position="1127"/>
    </location>
</feature>
<sequence>MKRACIEDEDGIRQSPSNSLSNAFQLQCEDAERDRHAPCEVVAKWKKVARTVADALKTAKLKHSCEYKDLEYWSKFGITHPLVEHANAVSLTTSSVPTYKWAPPQDVKVFEDSVIHLLSANYFVVDVYVTLPDSLFGKRDYVNLIYPAKRAHYLCSTVALMRSACKELSVDFHPGFSSDKVFPIVKVTDRTSTGCVLLHFGASIMALAKVSRFSPNTSNLRMSTIYPNHDGKDDKGTPLFNQRVLRTLLESDIIQEISAKLHQKKTLISALALASRWFSCRGLHEFDGIFLACVMVHLMDKNVVIEQQDLLTILRNFFLAIVNWDTSSPMGFHADDLDNEVIAAYLSTFPVVFLDSTGYFNIASGISMESLLLVKADASHSLSVLGDCLTFDTLFLERHHLYSMFDHYFRLLRSLCKISDLLPDTVDENDRITKFAKMLIARIHECMDERFDNVYIERVRHGKSHPASFLIGFRVRKEWANPITVGPLATDPKAGEFRQLWKEKTQLRKFADARICECMVWADTTSMTVPYSILQFIIRQELGSQLNCELGFVVSHFNMPVECLSWRSVLPADFLSRRDINVTITSALAGLSAILRSAKGLPLMVTNIQAVSSYIRDTEPCASDVLCRTEQGTIENGSRMPAQRAIPPYVAAVTVHIKLEYSGKWGDTIDGVLHLSAAFYIEIAKFLREKHNLIAIPTKDQLFVIKDGVPFKLVLVLDKVLKILERRVAEMKSNSATQMELSLEEQRLAKWKKHYIYEARLQASLHSCSTKYVAYGETVQLLKRWLSGQYMTGAIHDLALEMIVVSVFEDIVRPPPQTSIAAFRRVLELICKHNWTARPLLVNFGNSWDEKEIAKLEENFVKMRPILPPMVIVTNEDPTGAKWTRDGPTPLLLKRLVGLSESMVKLLDRNYEDTKIIDIKFAFLNVDMSIYDAVIEIYPKVVVRSCVSDAVNSQRNVEALPVLNFDPIDDFICALNAHYQHVALFFWNKYGGDRIGIKWKPHEMDVPAKISRCSIHIKILLEHVLLLIKTKYWKEYEYWVEELLKKFVAVVTRRTPMADIDALVGELSEAHVDSTALGEHPRFSQYKNAGKAAEQQAQRRQEALERQRNSRFDHFNHTRRLAENEMSDKEDEQSEIIKAEQHGKHGDAEHHDEGKKCRKSRYADVLMLSEWLVDIPDKLSAEWMMVPSPVGKRVLVVAAKGTTTVYNKGGRVVTQFRSCLPGGSVKSTKVYTILDCILDSKKTCYCLDVLAWNGMDMSANPFDFRQFMLSTKLMELPELPFLSLPCCKCQPELMEEMMRNGFDFELDGLLYYYTGVVYEAGQSPLVGWLKPWMLPEILNVAVPEKSVPCIRHHQPA</sequence>
<dbReference type="InterPro" id="IPR024721">
    <property type="entry name" value="Snurportin-1_N"/>
</dbReference>
<evidence type="ECO:0000256" key="4">
    <source>
        <dbReference type="ARBA" id="ARBA00016437"/>
    </source>
</evidence>
<accession>A0AAD5WGB4</accession>
<evidence type="ECO:0000256" key="9">
    <source>
        <dbReference type="ARBA" id="ARBA00035000"/>
    </source>
</evidence>
<protein>
    <recommendedName>
        <fullName evidence="4">Nucleolar protein 6</fullName>
    </recommendedName>
    <alternativeName>
        <fullName evidence="8">Maternal transcript 89Ba</fullName>
    </alternativeName>
</protein>
<feature type="region of interest" description="Disordered" evidence="12">
    <location>
        <begin position="1087"/>
        <end position="1134"/>
    </location>
</feature>
<dbReference type="PROSITE" id="PS51214">
    <property type="entry name" value="IBB"/>
    <property type="match status" value="1"/>
</dbReference>
<dbReference type="Pfam" id="PF17403">
    <property type="entry name" value="Nrap_D2"/>
    <property type="match status" value="1"/>
</dbReference>